<keyword evidence="11" id="KW-1185">Reference proteome</keyword>
<evidence type="ECO:0000313" key="11">
    <source>
        <dbReference type="Proteomes" id="UP000261520"/>
    </source>
</evidence>
<evidence type="ECO:0000256" key="2">
    <source>
        <dbReference type="ARBA" id="ARBA00011615"/>
    </source>
</evidence>
<name>A0A3B4AW61_9GOBI</name>
<keyword evidence="6 7" id="KW-0325">Glycoprotein</keyword>
<feature type="domain" description="Saposin A-type" evidence="9">
    <location>
        <begin position="17"/>
        <end position="57"/>
    </location>
</feature>
<dbReference type="InterPro" id="IPR003119">
    <property type="entry name" value="SAP_A"/>
</dbReference>
<feature type="signal peptide" evidence="8">
    <location>
        <begin position="1"/>
        <end position="20"/>
    </location>
</feature>
<keyword evidence="7" id="KW-0458">Lysosome</keyword>
<dbReference type="PANTHER" id="PTHR13234">
    <property type="entry name" value="GAMMA-INTERFERON INDUCIBLE LYSOSOMAL THIOL REDUCTASE GILT"/>
    <property type="match status" value="1"/>
</dbReference>
<dbReference type="STRING" id="409849.ENSPMGP00000021437"/>
<dbReference type="Pfam" id="PF02199">
    <property type="entry name" value="SapA"/>
    <property type="match status" value="1"/>
</dbReference>
<evidence type="ECO:0000256" key="5">
    <source>
        <dbReference type="ARBA" id="ARBA00023157"/>
    </source>
</evidence>
<comment type="function">
    <text evidence="7">Lysosomal thiol reductase that can reduce protein disulfide bonds. Facilitates the complete unfolding of proteins destined for lysosomal degradation. Plays an important role in antigen processing.</text>
</comment>
<keyword evidence="5 7" id="KW-1015">Disulfide bond</keyword>
<comment type="similarity">
    <text evidence="1 7">Belongs to the GILT family.</text>
</comment>
<keyword evidence="4 7" id="KW-0732">Signal</keyword>
<comment type="subunit">
    <text evidence="2 7">Dimer; disulfide-linked.</text>
</comment>
<keyword evidence="7" id="KW-0391">Immunity</keyword>
<reference evidence="10" key="1">
    <citation type="submission" date="2025-08" db="UniProtKB">
        <authorList>
            <consortium name="Ensembl"/>
        </authorList>
    </citation>
    <scope>IDENTIFICATION</scope>
</reference>
<dbReference type="GO" id="GO:0005764">
    <property type="term" value="C:lysosome"/>
    <property type="evidence" value="ECO:0007669"/>
    <property type="project" value="UniProtKB-SubCell"/>
</dbReference>
<dbReference type="GO" id="GO:0002376">
    <property type="term" value="P:immune system process"/>
    <property type="evidence" value="ECO:0007669"/>
    <property type="project" value="UniProtKB-KW"/>
</dbReference>
<sequence>MKALLLVIVAVCVKFEPGRGDSPCAHSPHTWCSSAEAAVRCGVLKHCLKANYTKLQQTADPVKVEVYHESLCPDCRGFITQMLYPSSVLLRDIMDLTVVPYGNTQESFDGQKYVFTCQHGEQECLGNMIQSCLLNMTRSNALIIIFCMEAATDVIKAAKSCVELYAPQILWDKVMGCVNGDLGNQIMHQNALKTKALKPPHTFVPWITVNGVHTDDLQDKAMSSLISLVCNEYQVMSEYS</sequence>
<proteinExistence type="inferred from homology"/>
<dbReference type="GO" id="GO:0016671">
    <property type="term" value="F:oxidoreductase activity, acting on a sulfur group of donors, disulfide as acceptor"/>
    <property type="evidence" value="ECO:0007669"/>
    <property type="project" value="UniProtKB-UniRule"/>
</dbReference>
<evidence type="ECO:0000256" key="3">
    <source>
        <dbReference type="ARBA" id="ARBA00022525"/>
    </source>
</evidence>
<dbReference type="AlphaFoldDB" id="A0A3B4AW61"/>
<dbReference type="Ensembl" id="ENSPMGT00000022837.1">
    <property type="protein sequence ID" value="ENSPMGP00000021437.1"/>
    <property type="gene ID" value="ENSPMGG00000017363.1"/>
</dbReference>
<evidence type="ECO:0000256" key="6">
    <source>
        <dbReference type="ARBA" id="ARBA00023180"/>
    </source>
</evidence>
<evidence type="ECO:0000256" key="7">
    <source>
        <dbReference type="RuleBase" id="RU369109"/>
    </source>
</evidence>
<evidence type="ECO:0000256" key="8">
    <source>
        <dbReference type="SAM" id="SignalP"/>
    </source>
</evidence>
<evidence type="ECO:0000256" key="4">
    <source>
        <dbReference type="ARBA" id="ARBA00022729"/>
    </source>
</evidence>
<dbReference type="InterPro" id="IPR004911">
    <property type="entry name" value="Interferon-induced_GILT"/>
</dbReference>
<dbReference type="PANTHER" id="PTHR13234:SF43">
    <property type="entry name" value="GAMMA-INTERFERON-INDUCIBLE LYSOSOMAL THIOL REDUCTASE"/>
    <property type="match status" value="1"/>
</dbReference>
<dbReference type="PROSITE" id="PS51110">
    <property type="entry name" value="SAP_A"/>
    <property type="match status" value="1"/>
</dbReference>
<organism evidence="10 11">
    <name type="scientific">Periophthalmus magnuspinnatus</name>
    <dbReference type="NCBI Taxonomy" id="409849"/>
    <lineage>
        <taxon>Eukaryota</taxon>
        <taxon>Metazoa</taxon>
        <taxon>Chordata</taxon>
        <taxon>Craniata</taxon>
        <taxon>Vertebrata</taxon>
        <taxon>Euteleostomi</taxon>
        <taxon>Actinopterygii</taxon>
        <taxon>Neopterygii</taxon>
        <taxon>Teleostei</taxon>
        <taxon>Neoteleostei</taxon>
        <taxon>Acanthomorphata</taxon>
        <taxon>Gobiaria</taxon>
        <taxon>Gobiiformes</taxon>
        <taxon>Gobioidei</taxon>
        <taxon>Gobiidae</taxon>
        <taxon>Oxudercinae</taxon>
        <taxon>Periophthalmus</taxon>
    </lineage>
</organism>
<dbReference type="EC" id="1.8.-.-" evidence="7"/>
<keyword evidence="7" id="KW-0676">Redox-active center</keyword>
<protein>
    <recommendedName>
        <fullName evidence="7">Gamma-interferon-inducible lysosomal thiol reductase</fullName>
        <ecNumber evidence="7">1.8.-.-</ecNumber>
    </recommendedName>
    <alternativeName>
        <fullName evidence="7">Gamma-interferon-inducible protein IP-30</fullName>
    </alternativeName>
</protein>
<reference evidence="10" key="2">
    <citation type="submission" date="2025-09" db="UniProtKB">
        <authorList>
            <consortium name="Ensembl"/>
        </authorList>
    </citation>
    <scope>IDENTIFICATION</scope>
</reference>
<comment type="subcellular location">
    <subcellularLocation>
        <location evidence="7">Secreted</location>
    </subcellularLocation>
    <subcellularLocation>
        <location evidence="7">Lysosome</location>
    </subcellularLocation>
</comment>
<evidence type="ECO:0000259" key="9">
    <source>
        <dbReference type="PROSITE" id="PS51110"/>
    </source>
</evidence>
<keyword evidence="3 7" id="KW-0964">Secreted</keyword>
<evidence type="ECO:0000313" key="10">
    <source>
        <dbReference type="Ensembl" id="ENSPMGP00000021437.1"/>
    </source>
</evidence>
<accession>A0A3B4AW61</accession>
<dbReference type="Proteomes" id="UP000261520">
    <property type="component" value="Unplaced"/>
</dbReference>
<dbReference type="GO" id="GO:0005576">
    <property type="term" value="C:extracellular region"/>
    <property type="evidence" value="ECO:0007669"/>
    <property type="project" value="UniProtKB-SubCell"/>
</dbReference>
<dbReference type="Pfam" id="PF03227">
    <property type="entry name" value="GILT"/>
    <property type="match status" value="1"/>
</dbReference>
<keyword evidence="7" id="KW-0560">Oxidoreductase</keyword>
<feature type="chain" id="PRO_5017426219" description="Gamma-interferon-inducible lysosomal thiol reductase" evidence="8">
    <location>
        <begin position="21"/>
        <end position="240"/>
    </location>
</feature>
<evidence type="ECO:0000256" key="1">
    <source>
        <dbReference type="ARBA" id="ARBA00005679"/>
    </source>
</evidence>